<keyword evidence="11 13" id="KW-0675">Receptor</keyword>
<comment type="subcellular location">
    <subcellularLocation>
        <location evidence="1">Mitochondrion outer membrane</location>
        <topology evidence="1">Single-pass membrane protein</topology>
    </subcellularLocation>
</comment>
<reference evidence="13 14" key="1">
    <citation type="journal article" date="2016" name="Genome Biol. Evol.">
        <title>Divergent and convergent evolution of fungal pathogenicity.</title>
        <authorList>
            <person name="Shang Y."/>
            <person name="Xiao G."/>
            <person name="Zheng P."/>
            <person name="Cen K."/>
            <person name="Zhan S."/>
            <person name="Wang C."/>
        </authorList>
    </citation>
    <scope>NUCLEOTIDE SEQUENCE [LARGE SCALE GENOMIC DNA]</scope>
    <source>
        <strain evidence="13 14">RCEF 264</strain>
    </source>
</reference>
<dbReference type="AlphaFoldDB" id="A0A167WT33"/>
<keyword evidence="3" id="KW-0813">Transport</keyword>
<dbReference type="Pfam" id="PF04281">
    <property type="entry name" value="Tom22"/>
    <property type="match status" value="1"/>
</dbReference>
<dbReference type="Proteomes" id="UP000076874">
    <property type="component" value="Unassembled WGS sequence"/>
</dbReference>
<evidence type="ECO:0000256" key="5">
    <source>
        <dbReference type="ARBA" id="ARBA00022787"/>
    </source>
</evidence>
<evidence type="ECO:0000256" key="6">
    <source>
        <dbReference type="ARBA" id="ARBA00022927"/>
    </source>
</evidence>
<gene>
    <name evidence="13" type="ORF">SPI_02812</name>
</gene>
<evidence type="ECO:0000313" key="14">
    <source>
        <dbReference type="Proteomes" id="UP000076874"/>
    </source>
</evidence>
<protein>
    <submittedName>
        <fullName evidence="13">Mitochondrial import receptor subunit tom22</fullName>
    </submittedName>
</protein>
<evidence type="ECO:0000256" key="12">
    <source>
        <dbReference type="SAM" id="MobiDB-lite"/>
    </source>
</evidence>
<evidence type="ECO:0000256" key="10">
    <source>
        <dbReference type="ARBA" id="ARBA00023136"/>
    </source>
</evidence>
<dbReference type="InterPro" id="IPR005683">
    <property type="entry name" value="Tom22"/>
</dbReference>
<keyword evidence="6" id="KW-0653">Protein transport</keyword>
<dbReference type="GO" id="GO:0005741">
    <property type="term" value="C:mitochondrial outer membrane"/>
    <property type="evidence" value="ECO:0007669"/>
    <property type="project" value="UniProtKB-SubCell"/>
</dbReference>
<feature type="region of interest" description="Disordered" evidence="12">
    <location>
        <begin position="129"/>
        <end position="158"/>
    </location>
</feature>
<dbReference type="STRING" id="1081102.A0A167WT33"/>
<evidence type="ECO:0000256" key="11">
    <source>
        <dbReference type="ARBA" id="ARBA00023170"/>
    </source>
</evidence>
<accession>A0A167WT33</accession>
<keyword evidence="10" id="KW-0472">Membrane</keyword>
<dbReference type="GO" id="GO:0006886">
    <property type="term" value="P:intracellular protein transport"/>
    <property type="evidence" value="ECO:0007669"/>
    <property type="project" value="InterPro"/>
</dbReference>
<evidence type="ECO:0000256" key="4">
    <source>
        <dbReference type="ARBA" id="ARBA00022692"/>
    </source>
</evidence>
<evidence type="ECO:0000256" key="1">
    <source>
        <dbReference type="ARBA" id="ARBA00004572"/>
    </source>
</evidence>
<keyword evidence="5" id="KW-1000">Mitochondrion outer membrane</keyword>
<keyword evidence="14" id="KW-1185">Reference proteome</keyword>
<feature type="region of interest" description="Disordered" evidence="12">
    <location>
        <begin position="1"/>
        <end position="40"/>
    </location>
</feature>
<keyword evidence="9" id="KW-0496">Mitochondrion</keyword>
<evidence type="ECO:0000256" key="9">
    <source>
        <dbReference type="ARBA" id="ARBA00023128"/>
    </source>
</evidence>
<comment type="caution">
    <text evidence="13">The sequence shown here is derived from an EMBL/GenBank/DDBJ whole genome shotgun (WGS) entry which is preliminary data.</text>
</comment>
<evidence type="ECO:0000256" key="3">
    <source>
        <dbReference type="ARBA" id="ARBA00022448"/>
    </source>
</evidence>
<sequence length="158" mass="17457">MVQLVEVEDEHFQQRQPGPEEEDDFTDTDSEISTDSDYDPSRESLAERLYALRDIIPPTTRGWFYSNYQLGNRVVRTSLTFLGRAAWTISVSALLVGIPFALSWAEEQNILAMEQEQRMREMGSELLTAGSGEKREGGGDTAEQVSAALGGAGARPAL</sequence>
<dbReference type="CDD" id="cd22884">
    <property type="entry name" value="TOM22"/>
    <property type="match status" value="1"/>
</dbReference>
<evidence type="ECO:0000256" key="7">
    <source>
        <dbReference type="ARBA" id="ARBA00022989"/>
    </source>
</evidence>
<proteinExistence type="inferred from homology"/>
<dbReference type="EMBL" id="AZHD01000004">
    <property type="protein sequence ID" value="OAA64165.1"/>
    <property type="molecule type" value="Genomic_DNA"/>
</dbReference>
<dbReference type="PANTHER" id="PTHR12504:SF0">
    <property type="entry name" value="MITOCHONDRIAL IMPORT RECEPTOR SUBUNIT TOM22 HOMOLOG"/>
    <property type="match status" value="1"/>
</dbReference>
<dbReference type="OrthoDB" id="10016939at2759"/>
<name>A0A167WT33_9HYPO</name>
<dbReference type="PANTHER" id="PTHR12504">
    <property type="entry name" value="MITOCHONDRIAL IMPORT RECEPTOR SUBUNIT TOM22"/>
    <property type="match status" value="1"/>
</dbReference>
<organism evidence="13 14">
    <name type="scientific">Niveomyces insectorum RCEF 264</name>
    <dbReference type="NCBI Taxonomy" id="1081102"/>
    <lineage>
        <taxon>Eukaryota</taxon>
        <taxon>Fungi</taxon>
        <taxon>Dikarya</taxon>
        <taxon>Ascomycota</taxon>
        <taxon>Pezizomycotina</taxon>
        <taxon>Sordariomycetes</taxon>
        <taxon>Hypocreomycetidae</taxon>
        <taxon>Hypocreales</taxon>
        <taxon>Cordycipitaceae</taxon>
        <taxon>Niveomyces</taxon>
    </lineage>
</organism>
<keyword evidence="7" id="KW-1133">Transmembrane helix</keyword>
<evidence type="ECO:0000256" key="8">
    <source>
        <dbReference type="ARBA" id="ARBA00023010"/>
    </source>
</evidence>
<feature type="compositionally biased region" description="Acidic residues" evidence="12">
    <location>
        <begin position="19"/>
        <end position="38"/>
    </location>
</feature>
<keyword evidence="4" id="KW-0812">Transmembrane</keyword>
<keyword evidence="8" id="KW-0811">Translocation</keyword>
<evidence type="ECO:0000313" key="13">
    <source>
        <dbReference type="EMBL" id="OAA64165.1"/>
    </source>
</evidence>
<comment type="similarity">
    <text evidence="2">Belongs to the Tom22 family.</text>
</comment>
<evidence type="ECO:0000256" key="2">
    <source>
        <dbReference type="ARBA" id="ARBA00009874"/>
    </source>
</evidence>